<evidence type="ECO:0000259" key="4">
    <source>
        <dbReference type="SMART" id="SM00534"/>
    </source>
</evidence>
<keyword evidence="3" id="KW-0238">DNA-binding</keyword>
<proteinExistence type="predicted"/>
<gene>
    <name evidence="5" type="ORF">SAMN05216466_10131</name>
</gene>
<organism evidence="5 6">
    <name type="scientific">Paraburkholderia phenazinium</name>
    <dbReference type="NCBI Taxonomy" id="60549"/>
    <lineage>
        <taxon>Bacteria</taxon>
        <taxon>Pseudomonadati</taxon>
        <taxon>Pseudomonadota</taxon>
        <taxon>Betaproteobacteria</taxon>
        <taxon>Burkholderiales</taxon>
        <taxon>Burkholderiaceae</taxon>
        <taxon>Paraburkholderia</taxon>
    </lineage>
</organism>
<dbReference type="Proteomes" id="UP000199706">
    <property type="component" value="Unassembled WGS sequence"/>
</dbReference>
<evidence type="ECO:0000256" key="1">
    <source>
        <dbReference type="ARBA" id="ARBA00022741"/>
    </source>
</evidence>
<dbReference type="EMBL" id="FNCJ01000001">
    <property type="protein sequence ID" value="SDF77438.1"/>
    <property type="molecule type" value="Genomic_DNA"/>
</dbReference>
<dbReference type="GO" id="GO:0030983">
    <property type="term" value="F:mismatched DNA binding"/>
    <property type="evidence" value="ECO:0007669"/>
    <property type="project" value="InterPro"/>
</dbReference>
<dbReference type="GO" id="GO:0140664">
    <property type="term" value="F:ATP-dependent DNA damage sensor activity"/>
    <property type="evidence" value="ECO:0007669"/>
    <property type="project" value="InterPro"/>
</dbReference>
<protein>
    <submittedName>
        <fullName evidence="5">MutS domain V</fullName>
    </submittedName>
</protein>
<dbReference type="RefSeq" id="WP_090680298.1">
    <property type="nucleotide sequence ID" value="NZ_FNCJ01000001.1"/>
</dbReference>
<feature type="domain" description="DNA mismatch repair proteins mutS family" evidence="4">
    <location>
        <begin position="330"/>
        <end position="506"/>
    </location>
</feature>
<dbReference type="GO" id="GO:0005524">
    <property type="term" value="F:ATP binding"/>
    <property type="evidence" value="ECO:0007669"/>
    <property type="project" value="UniProtKB-KW"/>
</dbReference>
<evidence type="ECO:0000313" key="5">
    <source>
        <dbReference type="EMBL" id="SDF77438.1"/>
    </source>
</evidence>
<dbReference type="PANTHER" id="PTHR11361">
    <property type="entry name" value="DNA MISMATCH REPAIR PROTEIN MUTS FAMILY MEMBER"/>
    <property type="match status" value="1"/>
</dbReference>
<dbReference type="AlphaFoldDB" id="A0A1G7NTJ8"/>
<keyword evidence="2" id="KW-0067">ATP-binding</keyword>
<evidence type="ECO:0000313" key="6">
    <source>
        <dbReference type="Proteomes" id="UP000199706"/>
    </source>
</evidence>
<dbReference type="InterPro" id="IPR027417">
    <property type="entry name" value="P-loop_NTPase"/>
</dbReference>
<evidence type="ECO:0000256" key="3">
    <source>
        <dbReference type="ARBA" id="ARBA00023125"/>
    </source>
</evidence>
<dbReference type="PANTHER" id="PTHR11361:SF34">
    <property type="entry name" value="DNA MISMATCH REPAIR PROTEIN MSH1, MITOCHONDRIAL"/>
    <property type="match status" value="1"/>
</dbReference>
<dbReference type="GO" id="GO:0006298">
    <property type="term" value="P:mismatch repair"/>
    <property type="evidence" value="ECO:0007669"/>
    <property type="project" value="InterPro"/>
</dbReference>
<dbReference type="Gene3D" id="3.40.50.300">
    <property type="entry name" value="P-loop containing nucleotide triphosphate hydrolases"/>
    <property type="match status" value="1"/>
</dbReference>
<dbReference type="InterPro" id="IPR000432">
    <property type="entry name" value="DNA_mismatch_repair_MutS_C"/>
</dbReference>
<dbReference type="OrthoDB" id="9808166at2"/>
<sequence length="511" mass="58846">MVFHSILFEKPEDGPERDDVPEPDFFSDLNLDQIVSAVTIGWNDYNLKPFFYTELSREDAIMYRHEVMQDLDEADVLDSINAFAQGMRKVREHLLQAEKLHYLLQKQWWFLEAVVVYCETLAAFARHLPLAAPTSKGLTTFHQYLTGYVASERFQSLAHDADHIKKRLSAIRYCVLIKGNAVTVRHYDAEIDYSTDVLQIFEKFKQGVVKDHRVELRDWMDMNHVEAHVLDFVAQLYPHEFVELATYCANNSSYLDATIRTFDREIQFYFAYRGYINICEAAGLCFCYPRVSSRSKAVRCDETFDLALAHKLTSENARVVQNDFHLNGEERLIVVSGPNNGGKTTFARTFGQLHYLARIGCPVPGRNATLFLYDRLFTHFEREENTKDLRGKLQDDLMRVHHIMTHATSRSVIIMNEIFSSTTLTDALFLSRKIIGEILERDPLCVCVTFIEELAHLGEQVVSMVSEIKPGDPASRTYRVRRKPADGRAYAVSVAEHYGLTYDHLKERLGL</sequence>
<accession>A0A1G7NTJ8</accession>
<evidence type="ECO:0000256" key="2">
    <source>
        <dbReference type="ARBA" id="ARBA00022840"/>
    </source>
</evidence>
<dbReference type="SUPFAM" id="SSF52540">
    <property type="entry name" value="P-loop containing nucleoside triphosphate hydrolases"/>
    <property type="match status" value="1"/>
</dbReference>
<dbReference type="Pfam" id="PF00488">
    <property type="entry name" value="MutS_V"/>
    <property type="match status" value="1"/>
</dbReference>
<name>A0A1G7NTJ8_9BURK</name>
<dbReference type="SMART" id="SM00534">
    <property type="entry name" value="MUTSac"/>
    <property type="match status" value="1"/>
</dbReference>
<reference evidence="5 6" key="1">
    <citation type="submission" date="2016-10" db="EMBL/GenBank/DDBJ databases">
        <authorList>
            <person name="de Groot N.N."/>
        </authorList>
    </citation>
    <scope>NUCLEOTIDE SEQUENCE [LARGE SCALE GENOMIC DNA]</scope>
    <source>
        <strain evidence="5 6">LMG 2247</strain>
    </source>
</reference>
<dbReference type="GO" id="GO:0005829">
    <property type="term" value="C:cytosol"/>
    <property type="evidence" value="ECO:0007669"/>
    <property type="project" value="TreeGrafter"/>
</dbReference>
<dbReference type="InterPro" id="IPR045076">
    <property type="entry name" value="MutS"/>
</dbReference>
<keyword evidence="1" id="KW-0547">Nucleotide-binding</keyword>